<dbReference type="EMBL" id="JBANRG010000038">
    <property type="protein sequence ID" value="KAK7448496.1"/>
    <property type="molecule type" value="Genomic_DNA"/>
</dbReference>
<evidence type="ECO:0000256" key="4">
    <source>
        <dbReference type="ARBA" id="ARBA00022964"/>
    </source>
</evidence>
<dbReference type="InterPro" id="IPR032862">
    <property type="entry name" value="ALKBH6"/>
</dbReference>
<dbReference type="PANTHER" id="PTHR46030">
    <property type="entry name" value="ALPHA-KETOGLUTARATE-DEPENDENT DIOXYGENASE ALKB HOMOLOG 6"/>
    <property type="match status" value="1"/>
</dbReference>
<comment type="subcellular location">
    <subcellularLocation>
        <location evidence="1">Nucleus</location>
    </subcellularLocation>
</comment>
<keyword evidence="6" id="KW-0408">Iron</keyword>
<evidence type="ECO:0000256" key="3">
    <source>
        <dbReference type="ARBA" id="ARBA00022723"/>
    </source>
</evidence>
<comment type="caution">
    <text evidence="9">The sequence shown here is derived from an EMBL/GenBank/DDBJ whole genome shotgun (WGS) entry which is preliminary data.</text>
</comment>
<dbReference type="Proteomes" id="UP001498398">
    <property type="component" value="Unassembled WGS sequence"/>
</dbReference>
<evidence type="ECO:0000256" key="6">
    <source>
        <dbReference type="ARBA" id="ARBA00023004"/>
    </source>
</evidence>
<proteinExistence type="inferred from homology"/>
<evidence type="ECO:0000313" key="11">
    <source>
        <dbReference type="Proteomes" id="UP001498398"/>
    </source>
</evidence>
<keyword evidence="11" id="KW-1185">Reference proteome</keyword>
<evidence type="ECO:0000259" key="8">
    <source>
        <dbReference type="PROSITE" id="PS51471"/>
    </source>
</evidence>
<dbReference type="PANTHER" id="PTHR46030:SF1">
    <property type="entry name" value="ALPHA-KETOGLUTARATE-DEPENDENT DIOXYGENASE ALKB HOMOLOG 6"/>
    <property type="match status" value="1"/>
</dbReference>
<dbReference type="InterPro" id="IPR027450">
    <property type="entry name" value="AlkB-like"/>
</dbReference>
<sequence length="259" mass="29259">MDLSKYKIEGSNQVYYIPEFLTRDEEIYLIRKIQESPRQSWKELANRRLQLWGGQLTSKNILMPQPLPSFATTYPDIIPRLQSTGVFSASAHQAPNHIIMNEYLPGQGIMPHQDGPAYHPVVATISLGSHTVFHYYRYKNLDEGPELVSSTNGRIIDTTPSLSVLLEPRSVVITTGEYYETRLHGIQETKEDNFIATDGMIAPRLAGLDVEIANWKLLGSNEVKDDVLNGGTLERSVRYSLTCRDVENVANLRTLLARK</sequence>
<protein>
    <recommendedName>
        <fullName evidence="8">Fe2OG dioxygenase domain-containing protein</fullName>
    </recommendedName>
</protein>
<gene>
    <name evidence="10" type="ORF">VKT23_013757</name>
    <name evidence="9" type="ORF">VKT23_014318</name>
</gene>
<keyword evidence="3" id="KW-0479">Metal-binding</keyword>
<keyword evidence="5" id="KW-0560">Oxidoreductase</keyword>
<evidence type="ECO:0000313" key="10">
    <source>
        <dbReference type="EMBL" id="KAK7448496.1"/>
    </source>
</evidence>
<keyword evidence="4" id="KW-0223">Dioxygenase</keyword>
<dbReference type="Gene3D" id="2.60.120.590">
    <property type="entry name" value="Alpha-ketoglutarate-dependent dioxygenase AlkB-like"/>
    <property type="match status" value="1"/>
</dbReference>
<dbReference type="SUPFAM" id="SSF51197">
    <property type="entry name" value="Clavaminate synthase-like"/>
    <property type="match status" value="1"/>
</dbReference>
<keyword evidence="7" id="KW-0539">Nucleus</keyword>
<dbReference type="InterPro" id="IPR005123">
    <property type="entry name" value="Oxoglu/Fe-dep_dioxygenase_dom"/>
</dbReference>
<evidence type="ECO:0000256" key="1">
    <source>
        <dbReference type="ARBA" id="ARBA00004123"/>
    </source>
</evidence>
<reference evidence="9 11" key="1">
    <citation type="submission" date="2024-01" db="EMBL/GenBank/DDBJ databases">
        <title>A draft genome for the cacao thread blight pathogen Marasmiellus scandens.</title>
        <authorList>
            <person name="Baruah I.K."/>
            <person name="Leung J."/>
            <person name="Bukari Y."/>
            <person name="Amoako-Attah I."/>
            <person name="Meinhardt L.W."/>
            <person name="Bailey B.A."/>
            <person name="Cohen S.P."/>
        </authorList>
    </citation>
    <scope>NUCLEOTIDE SEQUENCE [LARGE SCALE GENOMIC DNA]</scope>
    <source>
        <strain evidence="9 11">GH-19</strain>
    </source>
</reference>
<evidence type="ECO:0000313" key="9">
    <source>
        <dbReference type="EMBL" id="KAK7447106.1"/>
    </source>
</evidence>
<dbReference type="PROSITE" id="PS51471">
    <property type="entry name" value="FE2OG_OXY"/>
    <property type="match status" value="1"/>
</dbReference>
<dbReference type="InterPro" id="IPR037151">
    <property type="entry name" value="AlkB-like_sf"/>
</dbReference>
<evidence type="ECO:0000256" key="5">
    <source>
        <dbReference type="ARBA" id="ARBA00023002"/>
    </source>
</evidence>
<evidence type="ECO:0000256" key="2">
    <source>
        <dbReference type="ARBA" id="ARBA00007879"/>
    </source>
</evidence>
<organism evidence="9 11">
    <name type="scientific">Marasmiellus scandens</name>
    <dbReference type="NCBI Taxonomy" id="2682957"/>
    <lineage>
        <taxon>Eukaryota</taxon>
        <taxon>Fungi</taxon>
        <taxon>Dikarya</taxon>
        <taxon>Basidiomycota</taxon>
        <taxon>Agaricomycotina</taxon>
        <taxon>Agaricomycetes</taxon>
        <taxon>Agaricomycetidae</taxon>
        <taxon>Agaricales</taxon>
        <taxon>Marasmiineae</taxon>
        <taxon>Omphalotaceae</taxon>
        <taxon>Marasmiellus</taxon>
    </lineage>
</organism>
<accession>A0ABR1J5T0</accession>
<name>A0ABR1J5T0_9AGAR</name>
<feature type="domain" description="Fe2OG dioxygenase" evidence="8">
    <location>
        <begin position="94"/>
        <end position="247"/>
    </location>
</feature>
<comment type="similarity">
    <text evidence="2">Belongs to the alkB family.</text>
</comment>
<dbReference type="EMBL" id="JBANRG010000042">
    <property type="protein sequence ID" value="KAK7447106.1"/>
    <property type="molecule type" value="Genomic_DNA"/>
</dbReference>
<evidence type="ECO:0000256" key="7">
    <source>
        <dbReference type="ARBA" id="ARBA00023242"/>
    </source>
</evidence>
<dbReference type="Pfam" id="PF13532">
    <property type="entry name" value="2OG-FeII_Oxy_2"/>
    <property type="match status" value="1"/>
</dbReference>